<keyword evidence="7" id="KW-1185">Reference proteome</keyword>
<evidence type="ECO:0000256" key="1">
    <source>
        <dbReference type="ARBA" id="ARBA00004141"/>
    </source>
</evidence>
<proteinExistence type="predicted"/>
<comment type="subcellular location">
    <subcellularLocation>
        <location evidence="1">Membrane</location>
        <topology evidence="1">Multi-pass membrane protein</topology>
    </subcellularLocation>
</comment>
<dbReference type="NCBIfam" id="TIGR00659">
    <property type="entry name" value="CidB/LrgB family autolysis modulator"/>
    <property type="match status" value="1"/>
</dbReference>
<evidence type="ECO:0000256" key="4">
    <source>
        <dbReference type="ARBA" id="ARBA00023136"/>
    </source>
</evidence>
<evidence type="ECO:0000256" key="2">
    <source>
        <dbReference type="ARBA" id="ARBA00022692"/>
    </source>
</evidence>
<feature type="transmembrane region" description="Helical" evidence="5">
    <location>
        <begin position="87"/>
        <end position="109"/>
    </location>
</feature>
<reference evidence="6 7" key="1">
    <citation type="submission" date="2024-09" db="EMBL/GenBank/DDBJ databases">
        <authorList>
            <person name="Sun Q."/>
            <person name="Mori K."/>
        </authorList>
    </citation>
    <scope>NUCLEOTIDE SEQUENCE [LARGE SCALE GENOMIC DNA]</scope>
    <source>
        <strain evidence="6 7">CCM 7538</strain>
    </source>
</reference>
<dbReference type="Pfam" id="PF04172">
    <property type="entry name" value="LrgB"/>
    <property type="match status" value="1"/>
</dbReference>
<dbReference type="EMBL" id="JBHLWA010000024">
    <property type="protein sequence ID" value="MFC0322989.1"/>
    <property type="molecule type" value="Genomic_DNA"/>
</dbReference>
<dbReference type="InterPro" id="IPR005261">
    <property type="entry name" value="YohK-like"/>
</dbReference>
<keyword evidence="3 5" id="KW-1133">Transmembrane helix</keyword>
<feature type="transmembrane region" description="Helical" evidence="5">
    <location>
        <begin position="59"/>
        <end position="75"/>
    </location>
</feature>
<comment type="caution">
    <text evidence="6">The sequence shown here is derived from an EMBL/GenBank/DDBJ whole genome shotgun (WGS) entry which is preliminary data.</text>
</comment>
<sequence length="231" mass="24772">MIYLYCLMTIIAFFLAVAINKRIKSLVFNSFVITVCLLIAILLIFHIPYHDYIEGNKPLSSLLGPSIVALALPLYEQLKQIKQYWRSILFITTISSAFAMLSGSFIAYLFGANQQIMATIFAKSITTPLAMAVSGTIGGVPTVTVVLVIIAGLIGSVLGYTIMKLLRIKNSEAAGLAIGTASHALGTAACMEIDKKAGTYSSIALVLCGVITSLIAPLLFDLLLIVSKIFS</sequence>
<organism evidence="6 7">
    <name type="scientific">Gallibacterium melopsittaci</name>
    <dbReference type="NCBI Taxonomy" id="516063"/>
    <lineage>
        <taxon>Bacteria</taxon>
        <taxon>Pseudomonadati</taxon>
        <taxon>Pseudomonadota</taxon>
        <taxon>Gammaproteobacteria</taxon>
        <taxon>Pasteurellales</taxon>
        <taxon>Pasteurellaceae</taxon>
        <taxon>Gallibacterium</taxon>
    </lineage>
</organism>
<name>A0ABV6HVT1_9PAST</name>
<dbReference type="Proteomes" id="UP001589769">
    <property type="component" value="Unassembled WGS sequence"/>
</dbReference>
<keyword evidence="4 5" id="KW-0472">Membrane</keyword>
<dbReference type="PANTHER" id="PTHR30249">
    <property type="entry name" value="PUTATIVE SEROTONIN TRANSPORTER"/>
    <property type="match status" value="1"/>
</dbReference>
<feature type="transmembrane region" description="Helical" evidence="5">
    <location>
        <begin position="28"/>
        <end position="47"/>
    </location>
</feature>
<evidence type="ECO:0000313" key="7">
    <source>
        <dbReference type="Proteomes" id="UP001589769"/>
    </source>
</evidence>
<evidence type="ECO:0000256" key="3">
    <source>
        <dbReference type="ARBA" id="ARBA00022989"/>
    </source>
</evidence>
<feature type="transmembrane region" description="Helical" evidence="5">
    <location>
        <begin position="143"/>
        <end position="163"/>
    </location>
</feature>
<gene>
    <name evidence="6" type="ORF">ACFFHT_05380</name>
</gene>
<evidence type="ECO:0000256" key="5">
    <source>
        <dbReference type="SAM" id="Phobius"/>
    </source>
</evidence>
<dbReference type="PANTHER" id="PTHR30249:SF0">
    <property type="entry name" value="PLASTIDAL GLYCOLATE_GLYCERATE TRANSLOCATOR 1, CHLOROPLASTIC"/>
    <property type="match status" value="1"/>
</dbReference>
<accession>A0ABV6HVT1</accession>
<dbReference type="RefSeq" id="WP_382374182.1">
    <property type="nucleotide sequence ID" value="NZ_JBHLWA010000024.1"/>
</dbReference>
<protein>
    <submittedName>
        <fullName evidence="6">CidB/LrgB family autolysis modulator</fullName>
    </submittedName>
</protein>
<evidence type="ECO:0000313" key="6">
    <source>
        <dbReference type="EMBL" id="MFC0322989.1"/>
    </source>
</evidence>
<dbReference type="InterPro" id="IPR007300">
    <property type="entry name" value="CidB/LrgB"/>
</dbReference>
<feature type="transmembrane region" description="Helical" evidence="5">
    <location>
        <begin position="203"/>
        <end position="226"/>
    </location>
</feature>
<keyword evidence="2 5" id="KW-0812">Transmembrane</keyword>